<dbReference type="Proteomes" id="UP001606099">
    <property type="component" value="Unassembled WGS sequence"/>
</dbReference>
<evidence type="ECO:0000259" key="3">
    <source>
        <dbReference type="Pfam" id="PF20455"/>
    </source>
</evidence>
<comment type="caution">
    <text evidence="4">The sequence shown here is derived from an EMBL/GenBank/DDBJ whole genome shotgun (WGS) entry which is preliminary data.</text>
</comment>
<dbReference type="Pfam" id="PF20455">
    <property type="entry name" value="DUF6708"/>
    <property type="match status" value="1"/>
</dbReference>
<feature type="compositionally biased region" description="Low complexity" evidence="1">
    <location>
        <begin position="280"/>
        <end position="289"/>
    </location>
</feature>
<feature type="transmembrane region" description="Helical" evidence="2">
    <location>
        <begin position="20"/>
        <end position="41"/>
    </location>
</feature>
<protein>
    <submittedName>
        <fullName evidence="4">DUF6708 domain-containing protein</fullName>
    </submittedName>
</protein>
<evidence type="ECO:0000256" key="2">
    <source>
        <dbReference type="SAM" id="Phobius"/>
    </source>
</evidence>
<keyword evidence="2" id="KW-0472">Membrane</keyword>
<dbReference type="RefSeq" id="WP_394458485.1">
    <property type="nucleotide sequence ID" value="NZ_JBIGHZ010000001.1"/>
</dbReference>
<accession>A0ABW7FS09</accession>
<keyword evidence="5" id="KW-1185">Reference proteome</keyword>
<keyword evidence="2" id="KW-0812">Transmembrane</keyword>
<feature type="domain" description="DUF6708" evidence="3">
    <location>
        <begin position="36"/>
        <end position="249"/>
    </location>
</feature>
<feature type="compositionally biased region" description="Basic residues" evidence="1">
    <location>
        <begin position="270"/>
        <end position="279"/>
    </location>
</feature>
<gene>
    <name evidence="4" type="ORF">ACG0Z6_02515</name>
</gene>
<organism evidence="4 5">
    <name type="scientific">Roseateles rivi</name>
    <dbReference type="NCBI Taxonomy" id="3299028"/>
    <lineage>
        <taxon>Bacteria</taxon>
        <taxon>Pseudomonadati</taxon>
        <taxon>Pseudomonadota</taxon>
        <taxon>Betaproteobacteria</taxon>
        <taxon>Burkholderiales</taxon>
        <taxon>Sphaerotilaceae</taxon>
        <taxon>Roseateles</taxon>
    </lineage>
</organism>
<dbReference type="InterPro" id="IPR046554">
    <property type="entry name" value="DUF6708"/>
</dbReference>
<evidence type="ECO:0000313" key="4">
    <source>
        <dbReference type="EMBL" id="MFG6447112.1"/>
    </source>
</evidence>
<sequence length="289" mass="32923">MVLHDQFVVRRWGPATWFDYIVVLPSFFVFLAFGIWALWFFSRLEFFLPIDLPILFDRQRRKVYRLVEDLDEQGRPKRRGQALVIEHDWDDIVAEHHVSTATTGSSAQTHHTLVLMVRDKNPGEFQGPISPSNLPPYVDGFGLGDAKVLSEYTTPRVWEHVRRYMNENGPALPAGEALADTSVPVTWWDSLGAVSVWGPGYVRRWRESPILMSFMHLISPLMLPLAVLMATTNWLSYKTAYEVAWPPEVLDKVGPPVSAPEQAVKPQATRAKRGQRQRRAQGLAARPKP</sequence>
<proteinExistence type="predicted"/>
<evidence type="ECO:0000256" key="1">
    <source>
        <dbReference type="SAM" id="MobiDB-lite"/>
    </source>
</evidence>
<feature type="region of interest" description="Disordered" evidence="1">
    <location>
        <begin position="255"/>
        <end position="289"/>
    </location>
</feature>
<name>A0ABW7FS09_9BURK</name>
<evidence type="ECO:0000313" key="5">
    <source>
        <dbReference type="Proteomes" id="UP001606099"/>
    </source>
</evidence>
<keyword evidence="2" id="KW-1133">Transmembrane helix</keyword>
<reference evidence="4 5" key="1">
    <citation type="submission" date="2024-08" db="EMBL/GenBank/DDBJ databases">
        <authorList>
            <person name="Lu H."/>
        </authorList>
    </citation>
    <scope>NUCLEOTIDE SEQUENCE [LARGE SCALE GENOMIC DNA]</scope>
    <source>
        <strain evidence="4 5">BYS180W</strain>
    </source>
</reference>
<dbReference type="EMBL" id="JBIGHZ010000001">
    <property type="protein sequence ID" value="MFG6447112.1"/>
    <property type="molecule type" value="Genomic_DNA"/>
</dbReference>